<dbReference type="PANTHER" id="PTHR47235">
    <property type="entry name" value="BLR6548 PROTEIN"/>
    <property type="match status" value="1"/>
</dbReference>
<name>A0ABT3YLR2_9HYPH</name>
<dbReference type="InterPro" id="IPR006311">
    <property type="entry name" value="TAT_signal"/>
</dbReference>
<keyword evidence="6" id="KW-1185">Reference proteome</keyword>
<dbReference type="Proteomes" id="UP001081283">
    <property type="component" value="Unassembled WGS sequence"/>
</dbReference>
<dbReference type="PROSITE" id="PS51318">
    <property type="entry name" value="TAT"/>
    <property type="match status" value="1"/>
</dbReference>
<evidence type="ECO:0000256" key="1">
    <source>
        <dbReference type="ARBA" id="ARBA00010062"/>
    </source>
</evidence>
<comment type="similarity">
    <text evidence="1">Belongs to the leucine-binding protein family.</text>
</comment>
<dbReference type="RefSeq" id="WP_267614641.1">
    <property type="nucleotide sequence ID" value="NZ_JAOVZQ010000001.1"/>
</dbReference>
<dbReference type="EMBL" id="JAOVZQ010000001">
    <property type="protein sequence ID" value="MCY0096817.1"/>
    <property type="molecule type" value="Genomic_DNA"/>
</dbReference>
<accession>A0ABT3YLR2</accession>
<comment type="caution">
    <text evidence="5">The sequence shown here is derived from an EMBL/GenBank/DDBJ whole genome shotgun (WGS) entry which is preliminary data.</text>
</comment>
<organism evidence="5 6">
    <name type="scientific">Hoeflea ulvae</name>
    <dbReference type="NCBI Taxonomy" id="2983764"/>
    <lineage>
        <taxon>Bacteria</taxon>
        <taxon>Pseudomonadati</taxon>
        <taxon>Pseudomonadota</taxon>
        <taxon>Alphaproteobacteria</taxon>
        <taxon>Hyphomicrobiales</taxon>
        <taxon>Rhizobiaceae</taxon>
        <taxon>Hoeflea</taxon>
    </lineage>
</organism>
<protein>
    <submittedName>
        <fullName evidence="5">ABC transporter substrate-binding protein</fullName>
    </submittedName>
</protein>
<reference evidence="5" key="1">
    <citation type="submission" date="2022-10" db="EMBL/GenBank/DDBJ databases">
        <title>Hoeflea sp. J2-29, isolated from marine algae.</title>
        <authorList>
            <person name="Kristyanto S."/>
            <person name="Kim J.M."/>
            <person name="Jeon C.O."/>
        </authorList>
    </citation>
    <scope>NUCLEOTIDE SEQUENCE</scope>
    <source>
        <strain evidence="5">J2-29</strain>
    </source>
</reference>
<feature type="chain" id="PRO_5046192584" evidence="3">
    <location>
        <begin position="30"/>
        <end position="402"/>
    </location>
</feature>
<dbReference type="CDD" id="cd06334">
    <property type="entry name" value="PBP1_ABC_ligand_binding-like"/>
    <property type="match status" value="1"/>
</dbReference>
<proteinExistence type="inferred from homology"/>
<evidence type="ECO:0000256" key="3">
    <source>
        <dbReference type="SAM" id="SignalP"/>
    </source>
</evidence>
<evidence type="ECO:0000313" key="6">
    <source>
        <dbReference type="Proteomes" id="UP001081283"/>
    </source>
</evidence>
<dbReference type="Gene3D" id="3.40.50.2300">
    <property type="match status" value="2"/>
</dbReference>
<gene>
    <name evidence="5" type="ORF">OEG82_22785</name>
</gene>
<sequence length="402" mass="43499">MQKRRNFLVAAAAAVMMTGAAGGIGQAAAAEDTINWSVHVDLTGPASYGGIPQGDGFKSYVEWKNSNGGIRGRQIDLQIHDTTFKPDVAVATYKKALAGGRVDYVFGDSTTMIQAISPENNATQKILTGGGSFASELADKENYPFYFVAGATYGNQLELLVDYVAQSAGKDAKLAIMHSSISLGRDGIEQAKARAEKHGIEVVLVQQTKFVETDVSAFALAIRQAQPTHVLVHGYSFAVWPEVIRLVRDYGMDDTEFMGSMWQNEYEKVLELTDIAEGLVGINVFNVNSKTSDGEMMKVITDIHEARDPNFSGFVRLGFLDAWMNAMMATKAFEMVIDEGKETTGVNLAAAMASIKDWDTGGMVGAPVTMTGQQVGLGQVIRWGKVDGNWAPVPVTDWMKVN</sequence>
<dbReference type="SUPFAM" id="SSF53822">
    <property type="entry name" value="Periplasmic binding protein-like I"/>
    <property type="match status" value="1"/>
</dbReference>
<dbReference type="InterPro" id="IPR028081">
    <property type="entry name" value="Leu-bd"/>
</dbReference>
<dbReference type="Pfam" id="PF13458">
    <property type="entry name" value="Peripla_BP_6"/>
    <property type="match status" value="1"/>
</dbReference>
<feature type="signal peptide" evidence="3">
    <location>
        <begin position="1"/>
        <end position="29"/>
    </location>
</feature>
<dbReference type="InterPro" id="IPR028082">
    <property type="entry name" value="Peripla_BP_I"/>
</dbReference>
<keyword evidence="2 3" id="KW-0732">Signal</keyword>
<feature type="domain" description="Leucine-binding protein" evidence="4">
    <location>
        <begin position="40"/>
        <end position="373"/>
    </location>
</feature>
<evidence type="ECO:0000256" key="2">
    <source>
        <dbReference type="ARBA" id="ARBA00022729"/>
    </source>
</evidence>
<dbReference type="PANTHER" id="PTHR47235:SF1">
    <property type="entry name" value="BLR6548 PROTEIN"/>
    <property type="match status" value="1"/>
</dbReference>
<evidence type="ECO:0000259" key="4">
    <source>
        <dbReference type="Pfam" id="PF13458"/>
    </source>
</evidence>
<evidence type="ECO:0000313" key="5">
    <source>
        <dbReference type="EMBL" id="MCY0096817.1"/>
    </source>
</evidence>